<feature type="active site" description="O-(5'-phospho-DNA)-serine intermediate" evidence="4 5">
    <location>
        <position position="10"/>
    </location>
</feature>
<feature type="domain" description="Resolvase/invertase-type recombinase catalytic" evidence="6">
    <location>
        <begin position="2"/>
        <end position="157"/>
    </location>
</feature>
<evidence type="ECO:0000313" key="8">
    <source>
        <dbReference type="Proteomes" id="UP000813876"/>
    </source>
</evidence>
<dbReference type="InterPro" id="IPR006118">
    <property type="entry name" value="Recombinase_CS"/>
</dbReference>
<dbReference type="GO" id="GO:0000150">
    <property type="term" value="F:DNA strand exchange activity"/>
    <property type="evidence" value="ECO:0007669"/>
    <property type="project" value="InterPro"/>
</dbReference>
<dbReference type="PROSITE" id="PS51736">
    <property type="entry name" value="RECOMBINASES_3"/>
    <property type="match status" value="1"/>
</dbReference>
<organism evidence="7 8">
    <name type="scientific">Photobacterium phosphoreum</name>
    <dbReference type="NCBI Taxonomy" id="659"/>
    <lineage>
        <taxon>Bacteria</taxon>
        <taxon>Pseudomonadati</taxon>
        <taxon>Pseudomonadota</taxon>
        <taxon>Gammaproteobacteria</taxon>
        <taxon>Vibrionales</taxon>
        <taxon>Vibrionaceae</taxon>
        <taxon>Photobacterium</taxon>
    </lineage>
</organism>
<evidence type="ECO:0000256" key="2">
    <source>
        <dbReference type="ARBA" id="ARBA00023125"/>
    </source>
</evidence>
<evidence type="ECO:0000256" key="3">
    <source>
        <dbReference type="ARBA" id="ARBA00023172"/>
    </source>
</evidence>
<dbReference type="PANTHER" id="PTHR30461">
    <property type="entry name" value="DNA-INVERTASE FROM LAMBDOID PROPHAGE"/>
    <property type="match status" value="1"/>
</dbReference>
<dbReference type="SMART" id="SM00857">
    <property type="entry name" value="Resolvase"/>
    <property type="match status" value="1"/>
</dbReference>
<dbReference type="Pfam" id="PF00239">
    <property type="entry name" value="Resolvase"/>
    <property type="match status" value="1"/>
</dbReference>
<dbReference type="EMBL" id="WMCP01000011">
    <property type="protein sequence ID" value="MCF2302223.1"/>
    <property type="molecule type" value="Genomic_DNA"/>
</dbReference>
<proteinExistence type="predicted"/>
<dbReference type="InterPro" id="IPR006119">
    <property type="entry name" value="Resolv_N"/>
</dbReference>
<dbReference type="FunFam" id="3.40.50.1390:FF:000010">
    <property type="entry name" value="Recombinase resolvase family"/>
    <property type="match status" value="1"/>
</dbReference>
<keyword evidence="3" id="KW-0233">DNA recombination</keyword>
<dbReference type="InterPro" id="IPR036162">
    <property type="entry name" value="Resolvase-like_N_sf"/>
</dbReference>
<dbReference type="Proteomes" id="UP000813876">
    <property type="component" value="Unassembled WGS sequence"/>
</dbReference>
<gene>
    <name evidence="7" type="ORF">GLP33_10820</name>
</gene>
<reference evidence="7" key="1">
    <citation type="submission" date="2019-11" db="EMBL/GenBank/DDBJ databases">
        <title>Comparative genomics of photobacteria reveal adaptation to distinct habitats.</title>
        <authorList>
            <person name="Fuertes-Perez S."/>
            <person name="Hilgarth M."/>
            <person name="Vogel R.F."/>
        </authorList>
    </citation>
    <scope>NUCLEOTIDE SEQUENCE</scope>
    <source>
        <strain evidence="7">TMW2.2145</strain>
    </source>
</reference>
<dbReference type="RefSeq" id="WP_232581236.1">
    <property type="nucleotide sequence ID" value="NZ_WMCP01000011.1"/>
</dbReference>
<name>A0AAW4ZY07_PHOPO</name>
<evidence type="ECO:0000256" key="4">
    <source>
        <dbReference type="PIRSR" id="PIRSR606118-50"/>
    </source>
</evidence>
<evidence type="ECO:0000256" key="1">
    <source>
        <dbReference type="ARBA" id="ARBA00022908"/>
    </source>
</evidence>
<evidence type="ECO:0000313" key="7">
    <source>
        <dbReference type="EMBL" id="MCF2302223.1"/>
    </source>
</evidence>
<dbReference type="Gene3D" id="3.40.50.1390">
    <property type="entry name" value="Resolvase, N-terminal catalytic domain"/>
    <property type="match status" value="1"/>
</dbReference>
<keyword evidence="1" id="KW-0229">DNA integration</keyword>
<evidence type="ECO:0000259" key="6">
    <source>
        <dbReference type="PROSITE" id="PS51736"/>
    </source>
</evidence>
<sequence>MRIYPYLRASTKDQDANRAMSAIQQFASDNQVTLSRVFIENESGAKLDRPQLFNLLDTAEAGDCILLEQVDRLSRLNDADWQKLKGIIQSKGIVIVSLDMPTSHILLKPSSGDEFTASIMKAVNGMLLDMLAAVARKDYTDRKRRQAEGIKTAKAKGRYDTVGRKEDESKQSSIRKLLIAKSTYSEIISITKCSRSLIAKVSKQLKE</sequence>
<protein>
    <submittedName>
        <fullName evidence="7">Resolvase</fullName>
    </submittedName>
</protein>
<dbReference type="SUPFAM" id="SSF53041">
    <property type="entry name" value="Resolvase-like"/>
    <property type="match status" value="1"/>
</dbReference>
<dbReference type="InterPro" id="IPR050639">
    <property type="entry name" value="SSR_resolvase"/>
</dbReference>
<dbReference type="PROSITE" id="PS00398">
    <property type="entry name" value="RECOMBINASES_2"/>
    <property type="match status" value="1"/>
</dbReference>
<dbReference type="GO" id="GO:0003677">
    <property type="term" value="F:DNA binding"/>
    <property type="evidence" value="ECO:0007669"/>
    <property type="project" value="UniProtKB-KW"/>
</dbReference>
<comment type="caution">
    <text evidence="7">The sequence shown here is derived from an EMBL/GenBank/DDBJ whole genome shotgun (WGS) entry which is preliminary data.</text>
</comment>
<dbReference type="PANTHER" id="PTHR30461:SF25">
    <property type="entry name" value="RESOLVASE-RELATED"/>
    <property type="match status" value="1"/>
</dbReference>
<dbReference type="AlphaFoldDB" id="A0AAW4ZY07"/>
<evidence type="ECO:0000256" key="5">
    <source>
        <dbReference type="PROSITE-ProRule" id="PRU10137"/>
    </source>
</evidence>
<dbReference type="GO" id="GO:0015074">
    <property type="term" value="P:DNA integration"/>
    <property type="evidence" value="ECO:0007669"/>
    <property type="project" value="UniProtKB-KW"/>
</dbReference>
<accession>A0AAW4ZY07</accession>
<dbReference type="PROSITE" id="PS00397">
    <property type="entry name" value="RECOMBINASES_1"/>
    <property type="match status" value="1"/>
</dbReference>
<keyword evidence="2" id="KW-0238">DNA-binding</keyword>